<keyword evidence="2" id="KW-0812">Transmembrane</keyword>
<feature type="transmembrane region" description="Helical" evidence="2">
    <location>
        <begin position="570"/>
        <end position="589"/>
    </location>
</feature>
<sequence>MGGDIANGTHPENPGNSTDGSNDTSTFLFTQQQQFFAGTGGGTNISFVSRSVSFLWVYLFFTYLFVFATFYFTFLNYRDYVRIRREFLLRKAKTLSARTLLITGIPPYLRSDRKLADYFEKLGIGVVESVHTIRHVGRLLEFIKERAQHLRQLETAYTAYLDNPCDDPDYDPDEILNEQDSRQVTLHETGSTSSSLPTHQKQKPRPTFRHGICCGPKVDAIDYYTNKFDEVDALVVKARKVGKFLPTSVGFVTFEETISAYVASQVLIDSTPFRLRAQLAPEPRDVLWENISMHGRERVIRKALVMLILLFLVFSWTIPCNYLSALTSTKSLKAYFPWLLKLAEKNKILKQIVAGFIPTLGVVIFFSVLPIVFNSLSVIEGFATRSESEESCFAKQFFFLFANVLLFITVASTLFKSQKDIFEDPTKIANIFASKLPEVAPFYINYTVLQGIMLCPIQLLQIGPIIVQQFYRTFLCKTPRDYAEVFAPRMYNFGWGYPVPVFMFVVILVYSTISPLILISDRLTHSCHAVYFHSYEVAGRMWPLVFSRIIIGLLIFELTSAGLFTLNKSYPLAALCIPLIFLTVAYKFMMDKAYQRSTQFLPLQLLSEKLGPMTTIALQQNQPGATVDDINVHPLMKNTPAEASNGAGGDAAPHAEASTSSSAAAMKKNRKRRTVLDEDDYVADPRKFTDFREPPMTLLSGILNTGMKQYGHPALLGVLPQLWLPIKAGYEDRAVLDKNNAASNDSLSASFSSSSWSVSAVNKKQQQSDQINNESQPLLDNDIPTRSVDNATNIPISKKKKRTQVDQEREEGGQTDEEEEEDNTGTYYHHPERRHSKNLLARSYGAMSSTSKRSLR</sequence>
<feature type="region of interest" description="Disordered" evidence="1">
    <location>
        <begin position="638"/>
        <end position="671"/>
    </location>
</feature>
<keyword evidence="6" id="KW-1185">Reference proteome</keyword>
<protein>
    <recommendedName>
        <fullName evidence="7">CSC1/OSCA1-like 7TM region domain-containing protein</fullName>
    </recommendedName>
</protein>
<dbReference type="PANTHER" id="PTHR13018">
    <property type="entry name" value="PROBABLE MEMBRANE PROTEIN DUF221-RELATED"/>
    <property type="match status" value="1"/>
</dbReference>
<dbReference type="Pfam" id="PF02714">
    <property type="entry name" value="RSN1_7TM"/>
    <property type="match status" value="1"/>
</dbReference>
<feature type="compositionally biased region" description="Polar residues" evidence="1">
    <location>
        <begin position="184"/>
        <end position="199"/>
    </location>
</feature>
<evidence type="ECO:0000256" key="2">
    <source>
        <dbReference type="SAM" id="Phobius"/>
    </source>
</evidence>
<gene>
    <name evidence="5" type="primary">PARPA_00221.1 scaffold 540</name>
</gene>
<evidence type="ECO:0000313" key="6">
    <source>
        <dbReference type="Proteomes" id="UP000054107"/>
    </source>
</evidence>
<dbReference type="OrthoDB" id="1689567at2759"/>
<evidence type="ECO:0000259" key="3">
    <source>
        <dbReference type="Pfam" id="PF02714"/>
    </source>
</evidence>
<keyword evidence="2" id="KW-1133">Transmembrane helix</keyword>
<keyword evidence="2" id="KW-0472">Membrane</keyword>
<feature type="compositionally biased region" description="Basic and acidic residues" evidence="1">
    <location>
        <begin position="803"/>
        <end position="812"/>
    </location>
</feature>
<feature type="transmembrane region" description="Helical" evidence="2">
    <location>
        <begin position="348"/>
        <end position="376"/>
    </location>
</feature>
<feature type="compositionally biased region" description="Polar residues" evidence="1">
    <location>
        <begin position="763"/>
        <end position="778"/>
    </location>
</feature>
<name>A0A0B7MV42_9FUNG</name>
<feature type="region of interest" description="Disordered" evidence="1">
    <location>
        <begin position="1"/>
        <end position="23"/>
    </location>
</feature>
<feature type="transmembrane region" description="Helical" evidence="2">
    <location>
        <begin position="541"/>
        <end position="564"/>
    </location>
</feature>
<dbReference type="Pfam" id="PF14703">
    <property type="entry name" value="PHM7_cyt"/>
    <property type="match status" value="1"/>
</dbReference>
<dbReference type="EMBL" id="LN718909">
    <property type="protein sequence ID" value="CEP06958.1"/>
    <property type="molecule type" value="Genomic_DNA"/>
</dbReference>
<dbReference type="InterPro" id="IPR045122">
    <property type="entry name" value="Csc1-like"/>
</dbReference>
<dbReference type="GO" id="GO:0005227">
    <property type="term" value="F:calcium-activated cation channel activity"/>
    <property type="evidence" value="ECO:0007669"/>
    <property type="project" value="InterPro"/>
</dbReference>
<proteinExistence type="predicted"/>
<dbReference type="PANTHER" id="PTHR13018:SF5">
    <property type="entry name" value="RE44586P"/>
    <property type="match status" value="1"/>
</dbReference>
<feature type="domain" description="CSC1/OSCA1-like 7TM region" evidence="3">
    <location>
        <begin position="301"/>
        <end position="564"/>
    </location>
</feature>
<evidence type="ECO:0000313" key="5">
    <source>
        <dbReference type="EMBL" id="CEP06958.1"/>
    </source>
</evidence>
<dbReference type="Proteomes" id="UP000054107">
    <property type="component" value="Unassembled WGS sequence"/>
</dbReference>
<feature type="transmembrane region" description="Helical" evidence="2">
    <location>
        <begin position="55"/>
        <end position="75"/>
    </location>
</feature>
<accession>A0A0B7MV42</accession>
<feature type="transmembrane region" description="Helical" evidence="2">
    <location>
        <begin position="397"/>
        <end position="415"/>
    </location>
</feature>
<feature type="domain" description="CSC1/OSCA1-like cytosolic" evidence="4">
    <location>
        <begin position="97"/>
        <end position="290"/>
    </location>
</feature>
<dbReference type="AlphaFoldDB" id="A0A0B7MV42"/>
<feature type="compositionally biased region" description="Polar residues" evidence="1">
    <location>
        <begin position="14"/>
        <end position="23"/>
    </location>
</feature>
<evidence type="ECO:0000256" key="1">
    <source>
        <dbReference type="SAM" id="MobiDB-lite"/>
    </source>
</evidence>
<dbReference type="GO" id="GO:0005886">
    <property type="term" value="C:plasma membrane"/>
    <property type="evidence" value="ECO:0007669"/>
    <property type="project" value="TreeGrafter"/>
</dbReference>
<evidence type="ECO:0000259" key="4">
    <source>
        <dbReference type="Pfam" id="PF14703"/>
    </source>
</evidence>
<dbReference type="InterPro" id="IPR027815">
    <property type="entry name" value="CSC1/OSCA1-like_cyt"/>
</dbReference>
<organism evidence="5 6">
    <name type="scientific">Parasitella parasitica</name>
    <dbReference type="NCBI Taxonomy" id="35722"/>
    <lineage>
        <taxon>Eukaryota</taxon>
        <taxon>Fungi</taxon>
        <taxon>Fungi incertae sedis</taxon>
        <taxon>Mucoromycota</taxon>
        <taxon>Mucoromycotina</taxon>
        <taxon>Mucoromycetes</taxon>
        <taxon>Mucorales</taxon>
        <taxon>Mucorineae</taxon>
        <taxon>Mucoraceae</taxon>
        <taxon>Parasitella</taxon>
    </lineage>
</organism>
<feature type="region of interest" description="Disordered" evidence="1">
    <location>
        <begin position="760"/>
        <end position="856"/>
    </location>
</feature>
<dbReference type="InterPro" id="IPR003864">
    <property type="entry name" value="CSC1/OSCA1-like_7TM"/>
</dbReference>
<feature type="compositionally biased region" description="Low complexity" evidence="1">
    <location>
        <begin position="651"/>
        <end position="665"/>
    </location>
</feature>
<evidence type="ECO:0008006" key="7">
    <source>
        <dbReference type="Google" id="ProtNLM"/>
    </source>
</evidence>
<feature type="transmembrane region" description="Helical" evidence="2">
    <location>
        <begin position="303"/>
        <end position="328"/>
    </location>
</feature>
<feature type="compositionally biased region" description="Acidic residues" evidence="1">
    <location>
        <begin position="813"/>
        <end position="823"/>
    </location>
</feature>
<feature type="transmembrane region" description="Helical" evidence="2">
    <location>
        <begin position="499"/>
        <end position="520"/>
    </location>
</feature>
<reference evidence="5 6" key="1">
    <citation type="submission" date="2014-09" db="EMBL/GenBank/DDBJ databases">
        <authorList>
            <person name="Ellenberger Sabrina"/>
        </authorList>
    </citation>
    <scope>NUCLEOTIDE SEQUENCE [LARGE SCALE GENOMIC DNA]</scope>
    <source>
        <strain evidence="5 6">CBS 412.66</strain>
    </source>
</reference>
<feature type="compositionally biased region" description="Polar residues" evidence="1">
    <location>
        <begin position="846"/>
        <end position="856"/>
    </location>
</feature>
<feature type="region of interest" description="Disordered" evidence="1">
    <location>
        <begin position="184"/>
        <end position="207"/>
    </location>
</feature>